<dbReference type="InterPro" id="IPR008540">
    <property type="entry name" value="BES1_N"/>
</dbReference>
<keyword evidence="3 5" id="KW-0624">Polysaccharide degradation</keyword>
<feature type="region of interest" description="Disordered" evidence="6">
    <location>
        <begin position="56"/>
        <end position="110"/>
    </location>
</feature>
<organism evidence="8 9">
    <name type="scientific">Rhynchospora tenuis</name>
    <dbReference type="NCBI Taxonomy" id="198213"/>
    <lineage>
        <taxon>Eukaryota</taxon>
        <taxon>Viridiplantae</taxon>
        <taxon>Streptophyta</taxon>
        <taxon>Embryophyta</taxon>
        <taxon>Tracheophyta</taxon>
        <taxon>Spermatophyta</taxon>
        <taxon>Magnoliopsida</taxon>
        <taxon>Liliopsida</taxon>
        <taxon>Poales</taxon>
        <taxon>Cyperaceae</taxon>
        <taxon>Cyperoideae</taxon>
        <taxon>Rhynchosporeae</taxon>
        <taxon>Rhynchospora</taxon>
    </lineage>
</organism>
<evidence type="ECO:0000256" key="6">
    <source>
        <dbReference type="SAM" id="MobiDB-lite"/>
    </source>
</evidence>
<evidence type="ECO:0000259" key="7">
    <source>
        <dbReference type="Pfam" id="PF05687"/>
    </source>
</evidence>
<feature type="active site" description="Proton donor" evidence="4">
    <location>
        <position position="450"/>
    </location>
</feature>
<dbReference type="Pfam" id="PF01373">
    <property type="entry name" value="Glyco_hydro_14"/>
    <property type="match status" value="1"/>
</dbReference>
<dbReference type="EMBL" id="JAMRDG010000002">
    <property type="protein sequence ID" value="KAJ3684685.1"/>
    <property type="molecule type" value="Genomic_DNA"/>
</dbReference>
<dbReference type="EC" id="3.2.1.2" evidence="5"/>
<reference evidence="8 9" key="1">
    <citation type="journal article" date="2022" name="Cell">
        <title>Repeat-based holocentromeres influence genome architecture and karyotype evolution.</title>
        <authorList>
            <person name="Hofstatter P.G."/>
            <person name="Thangavel G."/>
            <person name="Lux T."/>
            <person name="Neumann P."/>
            <person name="Vondrak T."/>
            <person name="Novak P."/>
            <person name="Zhang M."/>
            <person name="Costa L."/>
            <person name="Castellani M."/>
            <person name="Scott A."/>
            <person name="Toegelov H."/>
            <person name="Fuchs J."/>
            <person name="Mata-Sucre Y."/>
            <person name="Dias Y."/>
            <person name="Vanzela A.L.L."/>
            <person name="Huettel B."/>
            <person name="Almeida C.C.S."/>
            <person name="Simkova H."/>
            <person name="Souza G."/>
            <person name="Pedrosa-Harand A."/>
            <person name="Macas J."/>
            <person name="Mayer K.F.X."/>
            <person name="Houben A."/>
            <person name="Marques A."/>
        </authorList>
    </citation>
    <scope>NUCLEOTIDE SEQUENCE [LARGE SCALE GENOMIC DNA]</scope>
    <source>
        <strain evidence="8">RhyTen1mFocal</strain>
    </source>
</reference>
<comment type="similarity">
    <text evidence="1 5">Belongs to the glycosyl hydrolase 14 family.</text>
</comment>
<evidence type="ECO:0000313" key="9">
    <source>
        <dbReference type="Proteomes" id="UP001210211"/>
    </source>
</evidence>
<dbReference type="Pfam" id="PF05687">
    <property type="entry name" value="BES1_N"/>
    <property type="match status" value="1"/>
</dbReference>
<gene>
    <name evidence="8" type="ORF">LUZ61_013849</name>
</gene>
<dbReference type="Gene3D" id="3.20.20.80">
    <property type="entry name" value="Glycosidases"/>
    <property type="match status" value="1"/>
</dbReference>
<evidence type="ECO:0000256" key="3">
    <source>
        <dbReference type="ARBA" id="ARBA00023326"/>
    </source>
</evidence>
<evidence type="ECO:0000256" key="2">
    <source>
        <dbReference type="ARBA" id="ARBA00023277"/>
    </source>
</evidence>
<feature type="domain" description="BES1/BZR1 plant transcription factor N-terminal" evidence="7">
    <location>
        <begin position="95"/>
        <end position="238"/>
    </location>
</feature>
<name>A0AAD5W9I5_9POAL</name>
<keyword evidence="2 5" id="KW-0119">Carbohydrate metabolism</keyword>
<dbReference type="PANTHER" id="PTHR31352:SF8">
    <property type="entry name" value="BETA-AMYLASE 8"/>
    <property type="match status" value="1"/>
</dbReference>
<evidence type="ECO:0000256" key="4">
    <source>
        <dbReference type="PIRSR" id="PIRSR601554-1"/>
    </source>
</evidence>
<dbReference type="PANTHER" id="PTHR31352">
    <property type="entry name" value="BETA-AMYLASE 1, CHLOROPLASTIC"/>
    <property type="match status" value="1"/>
</dbReference>
<dbReference type="AlphaFoldDB" id="A0AAD5W9I5"/>
<feature type="active site" description="Proton acceptor" evidence="4">
    <location>
        <position position="642"/>
    </location>
</feature>
<keyword evidence="9" id="KW-1185">Reference proteome</keyword>
<dbReference type="GO" id="GO:0016161">
    <property type="term" value="F:beta-amylase activity"/>
    <property type="evidence" value="ECO:0007669"/>
    <property type="project" value="UniProtKB-EC"/>
</dbReference>
<evidence type="ECO:0000313" key="8">
    <source>
        <dbReference type="EMBL" id="KAJ3684685.1"/>
    </source>
</evidence>
<dbReference type="SUPFAM" id="SSF51445">
    <property type="entry name" value="(Trans)glycosidases"/>
    <property type="match status" value="1"/>
</dbReference>
<dbReference type="InterPro" id="IPR001554">
    <property type="entry name" value="Glyco_hydro_14"/>
</dbReference>
<dbReference type="InterPro" id="IPR017853">
    <property type="entry name" value="GH"/>
</dbReference>
<protein>
    <recommendedName>
        <fullName evidence="5">Beta-amylase</fullName>
        <ecNumber evidence="5">3.2.1.2</ecNumber>
    </recommendedName>
</protein>
<dbReference type="Proteomes" id="UP001210211">
    <property type="component" value="Unassembled WGS sequence"/>
</dbReference>
<feature type="compositionally biased region" description="Basic and acidic residues" evidence="6">
    <location>
        <begin position="95"/>
        <end position="107"/>
    </location>
</feature>
<keyword evidence="5" id="KW-0326">Glycosidase</keyword>
<keyword evidence="5" id="KW-0378">Hydrolase</keyword>
<dbReference type="GO" id="GO:0000272">
    <property type="term" value="P:polysaccharide catabolic process"/>
    <property type="evidence" value="ECO:0007669"/>
    <property type="project" value="UniProtKB-KW"/>
</dbReference>
<dbReference type="GO" id="GO:0006355">
    <property type="term" value="P:regulation of DNA-templated transcription"/>
    <property type="evidence" value="ECO:0007669"/>
    <property type="project" value="UniProtKB-ARBA"/>
</dbReference>
<accession>A0AAD5W9I5</accession>
<dbReference type="PRINTS" id="PR00750">
    <property type="entry name" value="BETAAMYLASE"/>
</dbReference>
<evidence type="ECO:0000256" key="1">
    <source>
        <dbReference type="ARBA" id="ARBA00005652"/>
    </source>
</evidence>
<proteinExistence type="inferred from homology"/>
<sequence>MGDVRRGTTISARMLAPTLINNLRFQLHLPVLPQFQSPLTHHHVTLSRSLSLYTMNSKQTPSSDSDYPAPPNPPHPSQRRPRGFASASSPPPPTNRREREKEKERTKLRERHRRAITSRMLSGLRQHGNFPLPARADMNDVLAALAREAGWVVEADGTTYRPASLGHTAAAVQPPISASSNQLVNFAVKSAESPISSSSLRSCPVTQAQDVHTPLMPVEDGLSSASLDSVVAGGDAKRMKYVNVGTTMNSLDHVGHDQISTLHEDHFRGMEYINVFATLPMGIINNYCELIDPEAVKQELRQLKALNVDGVVVYCWWGIVEGWAPRKYDWSGYNDLFMILKEFHFKFQVVLAFHDYGGNGLNGSTEMPTSLPKWVLEIGKENPDIFFTDREGRRNTECLSWGIDRERVLNGRTGLEVCFDFMRSFRMEFDALFEEGTIYAVEIGMGASGELRYPSFPHKLGWRYPGIGEFQCYDRYMQQDLRNAAKLRGHPIWGKGPDSAGYYNSRPHETEFFCDKGDYDNYYGRFFLKWYTGYLINHTDQLLSLTRLVFEGIQLVVKIPLIYWWYKSASHAAELTAGFYNPINRDGYAPILEVLSRHSVTVKLMYCGPHSQDDVEVCADSGGLFWQVMRSGQDLGLTIAAEASLSCHDSDMYDRIVDMANARCDPDRLHLAFFTYPQSSHIFMEQGDDLPLTELSNCDSSQF</sequence>
<evidence type="ECO:0000256" key="5">
    <source>
        <dbReference type="RuleBase" id="RU000509"/>
    </source>
</evidence>
<comment type="catalytic activity">
    <reaction evidence="5">
        <text>Hydrolysis of (1-&gt;4)-alpha-D-glucosidic linkages in polysaccharides so as to remove successive maltose units from the non-reducing ends of the chains.</text>
        <dbReference type="EC" id="3.2.1.2"/>
    </reaction>
</comment>
<comment type="caution">
    <text evidence="8">The sequence shown here is derived from an EMBL/GenBank/DDBJ whole genome shotgun (WGS) entry which is preliminary data.</text>
</comment>